<keyword evidence="6 9" id="KW-1133">Transmembrane helix</keyword>
<sequence>MLWIALFALIGAVVLLCLVPPVSRDALVHHLNLPKRYLEHGGIYEMPGLSFSYFPMNLDLLYIIPLGFGNDIAPKFIHFAFALATAGLIHGYLKPRVGKSYALIGALFFLSLPIIVKLSITVYVDLGLVFFSTAALLLLFRWMETGFGFGSLTGSAVCCGLAMGTKYNGLVVCCLLTLIVPWIYAVHGQDRRNRRHRLWKSVGFGVLYLAVAASVFSPWMIRNWIWKGNPVYPLYNSVFNPPETVAANPGPKRKPGAFRRIFTHRSAMYQESEGQVLLLPVRIFFQGKDGSGQYFDGRLNPFLLMFTVLAFVGMSGKGRPSGRSDSSEAMGSSDSRGGEKETWISGQKKILLAFSVLYFLAAVFSTVLRIRYLVPMVPPLVILSVFGMKNSMDFLERTFVESRRLVPVIAGAALTVCFGLNAQYVLTQFRVVDPLSYLSGEVDRDAYITRYRPEYPVMQYANHHLPADARILFVFMGKRGYYLDRPYQLDGEGAASLLMKVAGESETPGAMLERLRAMGITHIMLQSDIFNRWVIEDWPKEKRLLLEGFLRSRTTLVHSHHRYGLLALAAP</sequence>
<dbReference type="InterPro" id="IPR050297">
    <property type="entry name" value="LipidA_mod_glycosyltrf_83"/>
</dbReference>
<dbReference type="PANTHER" id="PTHR33908">
    <property type="entry name" value="MANNOSYLTRANSFERASE YKCB-RELATED"/>
    <property type="match status" value="1"/>
</dbReference>
<feature type="compositionally biased region" description="Low complexity" evidence="8">
    <location>
        <begin position="321"/>
        <end position="335"/>
    </location>
</feature>
<evidence type="ECO:0000256" key="4">
    <source>
        <dbReference type="ARBA" id="ARBA00022679"/>
    </source>
</evidence>
<feature type="transmembrane region" description="Helical" evidence="9">
    <location>
        <begin position="350"/>
        <end position="370"/>
    </location>
</feature>
<dbReference type="OrthoDB" id="9785476at2"/>
<dbReference type="Proteomes" id="UP000014977">
    <property type="component" value="Unassembled WGS sequence"/>
</dbReference>
<keyword evidence="7 9" id="KW-0472">Membrane</keyword>
<evidence type="ECO:0000256" key="1">
    <source>
        <dbReference type="ARBA" id="ARBA00004651"/>
    </source>
</evidence>
<accession>S7TPF6</accession>
<comment type="caution">
    <text evidence="11">The sequence shown here is derived from an EMBL/GenBank/DDBJ whole genome shotgun (WGS) entry which is preliminary data.</text>
</comment>
<evidence type="ECO:0000256" key="6">
    <source>
        <dbReference type="ARBA" id="ARBA00022989"/>
    </source>
</evidence>
<feature type="domain" description="Glycosyltransferase RgtA/B/C/D-like" evidence="10">
    <location>
        <begin position="75"/>
        <end position="219"/>
    </location>
</feature>
<gene>
    <name evidence="11" type="ORF">dsmv_2768</name>
</gene>
<name>S7TPF6_DESML</name>
<dbReference type="STRING" id="897.B2D07_11030"/>
<evidence type="ECO:0000313" key="12">
    <source>
        <dbReference type="Proteomes" id="UP000014977"/>
    </source>
</evidence>
<protein>
    <submittedName>
        <fullName evidence="11">Dolichyl-phosphate-mannose-protein mannosyltransferase protein</fullName>
    </submittedName>
</protein>
<dbReference type="Pfam" id="PF13231">
    <property type="entry name" value="PMT_2"/>
    <property type="match status" value="1"/>
</dbReference>
<feature type="region of interest" description="Disordered" evidence="8">
    <location>
        <begin position="317"/>
        <end position="340"/>
    </location>
</feature>
<evidence type="ECO:0000259" key="10">
    <source>
        <dbReference type="Pfam" id="PF13231"/>
    </source>
</evidence>
<proteinExistence type="predicted"/>
<keyword evidence="5 9" id="KW-0812">Transmembrane</keyword>
<feature type="transmembrane region" description="Helical" evidence="9">
    <location>
        <begin position="100"/>
        <end position="116"/>
    </location>
</feature>
<feature type="transmembrane region" description="Helical" evidence="9">
    <location>
        <begin position="76"/>
        <end position="93"/>
    </location>
</feature>
<comment type="subcellular location">
    <subcellularLocation>
        <location evidence="1">Cell membrane</location>
        <topology evidence="1">Multi-pass membrane protein</topology>
    </subcellularLocation>
</comment>
<feature type="transmembrane region" description="Helical" evidence="9">
    <location>
        <begin position="299"/>
        <end position="316"/>
    </location>
</feature>
<evidence type="ECO:0000256" key="3">
    <source>
        <dbReference type="ARBA" id="ARBA00022676"/>
    </source>
</evidence>
<feature type="transmembrane region" description="Helical" evidence="9">
    <location>
        <begin position="198"/>
        <end position="221"/>
    </location>
</feature>
<dbReference type="PATRIC" id="fig|1121405.3.peg.2441"/>
<dbReference type="GO" id="GO:0005886">
    <property type="term" value="C:plasma membrane"/>
    <property type="evidence" value="ECO:0007669"/>
    <property type="project" value="UniProtKB-SubCell"/>
</dbReference>
<evidence type="ECO:0000256" key="7">
    <source>
        <dbReference type="ARBA" id="ARBA00023136"/>
    </source>
</evidence>
<dbReference type="eggNOG" id="COG1807">
    <property type="taxonomic scope" value="Bacteria"/>
</dbReference>
<feature type="transmembrane region" description="Helical" evidence="9">
    <location>
        <begin position="169"/>
        <end position="186"/>
    </location>
</feature>
<evidence type="ECO:0000256" key="9">
    <source>
        <dbReference type="SAM" id="Phobius"/>
    </source>
</evidence>
<evidence type="ECO:0000256" key="2">
    <source>
        <dbReference type="ARBA" id="ARBA00022475"/>
    </source>
</evidence>
<dbReference type="PANTHER" id="PTHR33908:SF11">
    <property type="entry name" value="MEMBRANE PROTEIN"/>
    <property type="match status" value="1"/>
</dbReference>
<dbReference type="GO" id="GO:0016763">
    <property type="term" value="F:pentosyltransferase activity"/>
    <property type="evidence" value="ECO:0007669"/>
    <property type="project" value="TreeGrafter"/>
</dbReference>
<evidence type="ECO:0000256" key="5">
    <source>
        <dbReference type="ARBA" id="ARBA00022692"/>
    </source>
</evidence>
<dbReference type="GO" id="GO:0009103">
    <property type="term" value="P:lipopolysaccharide biosynthetic process"/>
    <property type="evidence" value="ECO:0007669"/>
    <property type="project" value="UniProtKB-ARBA"/>
</dbReference>
<keyword evidence="4 11" id="KW-0808">Transferase</keyword>
<evidence type="ECO:0000256" key="8">
    <source>
        <dbReference type="SAM" id="MobiDB-lite"/>
    </source>
</evidence>
<dbReference type="EMBL" id="ATHJ01000092">
    <property type="protein sequence ID" value="EPR39112.1"/>
    <property type="molecule type" value="Genomic_DNA"/>
</dbReference>
<dbReference type="InterPro" id="IPR038731">
    <property type="entry name" value="RgtA/B/C-like"/>
</dbReference>
<dbReference type="AlphaFoldDB" id="S7TPF6"/>
<reference evidence="11 12" key="1">
    <citation type="journal article" date="2013" name="Genome Announc.">
        <title>Draft genome sequences for three mercury-methylating, sulfate-reducing bacteria.</title>
        <authorList>
            <person name="Brown S.D."/>
            <person name="Hurt R.A.Jr."/>
            <person name="Gilmour C.C."/>
            <person name="Elias D.A."/>
        </authorList>
    </citation>
    <scope>NUCLEOTIDE SEQUENCE [LARGE SCALE GENOMIC DNA]</scope>
    <source>
        <strain evidence="11 12">DSM 2059</strain>
    </source>
</reference>
<keyword evidence="12" id="KW-1185">Reference proteome</keyword>
<evidence type="ECO:0000313" key="11">
    <source>
        <dbReference type="EMBL" id="EPR39112.1"/>
    </source>
</evidence>
<keyword evidence="3 11" id="KW-0328">Glycosyltransferase</keyword>
<dbReference type="RefSeq" id="WP_020877525.1">
    <property type="nucleotide sequence ID" value="NZ_ATHJ01000092.1"/>
</dbReference>
<organism evidence="11 12">
    <name type="scientific">Desulfococcus multivorans DSM 2059</name>
    <dbReference type="NCBI Taxonomy" id="1121405"/>
    <lineage>
        <taxon>Bacteria</taxon>
        <taxon>Pseudomonadati</taxon>
        <taxon>Thermodesulfobacteriota</taxon>
        <taxon>Desulfobacteria</taxon>
        <taxon>Desulfobacterales</taxon>
        <taxon>Desulfococcaceae</taxon>
        <taxon>Desulfococcus</taxon>
    </lineage>
</organism>
<keyword evidence="2" id="KW-1003">Cell membrane</keyword>